<dbReference type="RefSeq" id="WP_039314071.1">
    <property type="nucleotide sequence ID" value="NZ_CP006905.1"/>
</dbReference>
<dbReference type="OrthoDB" id="1914215at2"/>
<dbReference type="EMBL" id="CP006905">
    <property type="protein sequence ID" value="AIY82985.1"/>
    <property type="molecule type" value="Genomic_DNA"/>
</dbReference>
<gene>
    <name evidence="2" type="ORF">U729_1877</name>
</gene>
<dbReference type="InterPro" id="IPR036390">
    <property type="entry name" value="WH_DNA-bd_sf"/>
</dbReference>
<dbReference type="SUPFAM" id="SSF46785">
    <property type="entry name" value="Winged helix' DNA-binding domain"/>
    <property type="match status" value="1"/>
</dbReference>
<evidence type="ECO:0000259" key="1">
    <source>
        <dbReference type="Pfam" id="PF09012"/>
    </source>
</evidence>
<reference evidence="2 3" key="1">
    <citation type="journal article" date="2015" name="Infect. Genet. Evol.">
        <title>Genomic sequences of six botulinum neurotoxin-producing strains representing three clostridial species illustrate the mobility and diversity of botulinum neurotoxin genes.</title>
        <authorList>
            <person name="Smith T.J."/>
            <person name="Hill K.K."/>
            <person name="Xie G."/>
            <person name="Foley B.T."/>
            <person name="Williamson C.H."/>
            <person name="Foster J.T."/>
            <person name="Johnson S.L."/>
            <person name="Chertkov O."/>
            <person name="Teshima H."/>
            <person name="Gibbons H.S."/>
            <person name="Johnsky L.A."/>
            <person name="Karavis M.A."/>
            <person name="Smith L.A."/>
        </authorList>
    </citation>
    <scope>NUCLEOTIDE SEQUENCE [LARGE SCALE GENOMIC DNA]</scope>
    <source>
        <strain evidence="2">Sullivan</strain>
    </source>
</reference>
<feature type="domain" description="Transcriptional regulator HTH-type FeoC" evidence="1">
    <location>
        <begin position="3"/>
        <end position="59"/>
    </location>
</feature>
<dbReference type="STRING" id="1561.NPD11_1138"/>
<dbReference type="HOGENOM" id="CLU_186671_0_0_9"/>
<evidence type="ECO:0000313" key="3">
    <source>
        <dbReference type="Proteomes" id="UP000030635"/>
    </source>
</evidence>
<organism evidence="2 3">
    <name type="scientific">Clostridium baratii str. Sullivan</name>
    <dbReference type="NCBI Taxonomy" id="1415775"/>
    <lineage>
        <taxon>Bacteria</taxon>
        <taxon>Bacillati</taxon>
        <taxon>Bacillota</taxon>
        <taxon>Clostridia</taxon>
        <taxon>Eubacteriales</taxon>
        <taxon>Clostridiaceae</taxon>
        <taxon>Clostridium</taxon>
    </lineage>
</organism>
<dbReference type="Gene3D" id="1.10.10.10">
    <property type="entry name" value="Winged helix-like DNA-binding domain superfamily/Winged helix DNA-binding domain"/>
    <property type="match status" value="1"/>
</dbReference>
<dbReference type="AlphaFoldDB" id="A0A0A7FVL7"/>
<dbReference type="eggNOG" id="ENOG5032JVQ">
    <property type="taxonomic scope" value="Bacteria"/>
</dbReference>
<protein>
    <submittedName>
        <fullName evidence="2">FeoC like transcriptional regulator family protein</fullName>
    </submittedName>
</protein>
<dbReference type="InterPro" id="IPR015102">
    <property type="entry name" value="Tscrpt_reg_HTH_FeoC"/>
</dbReference>
<dbReference type="InterPro" id="IPR036388">
    <property type="entry name" value="WH-like_DNA-bd_sf"/>
</dbReference>
<keyword evidence="3" id="KW-1185">Reference proteome</keyword>
<evidence type="ECO:0000313" key="2">
    <source>
        <dbReference type="EMBL" id="AIY82985.1"/>
    </source>
</evidence>
<accession>A0A0A7FVL7</accession>
<sequence length="85" mass="9658">MIKDIIKYIYENNDFSSKGIANGLGVSEEIIEQYKEKLILNGYIKKDEGCTSTKCEKCSCGCSEKSLNPIVQWEITDKGFNLIKR</sequence>
<dbReference type="KEGG" id="cbv:U729_1877"/>
<proteinExistence type="predicted"/>
<dbReference type="Pfam" id="PF09012">
    <property type="entry name" value="FeoC"/>
    <property type="match status" value="1"/>
</dbReference>
<dbReference type="Proteomes" id="UP000030635">
    <property type="component" value="Chromosome"/>
</dbReference>
<name>A0A0A7FVL7_9CLOT</name>